<dbReference type="PANTHER" id="PTHR43284">
    <property type="entry name" value="ASPARAGINE SYNTHETASE (GLUTAMINE-HYDROLYZING)"/>
    <property type="match status" value="1"/>
</dbReference>
<proteinExistence type="predicted"/>
<comment type="caution">
    <text evidence="5">The sequence shown here is derived from an EMBL/GenBank/DDBJ whole genome shotgun (WGS) entry which is preliminary data.</text>
</comment>
<dbReference type="Gene3D" id="3.60.20.10">
    <property type="entry name" value="Glutamine Phosphoribosylpyrophosphate, subunit 1, domain 1"/>
    <property type="match status" value="1"/>
</dbReference>
<evidence type="ECO:0000256" key="1">
    <source>
        <dbReference type="ARBA" id="ARBA00005187"/>
    </source>
</evidence>
<comment type="catalytic activity">
    <reaction evidence="3">
        <text>L-aspartate + L-glutamine + ATP + H2O = L-asparagine + L-glutamate + AMP + diphosphate + H(+)</text>
        <dbReference type="Rhea" id="RHEA:12228"/>
        <dbReference type="ChEBI" id="CHEBI:15377"/>
        <dbReference type="ChEBI" id="CHEBI:15378"/>
        <dbReference type="ChEBI" id="CHEBI:29985"/>
        <dbReference type="ChEBI" id="CHEBI:29991"/>
        <dbReference type="ChEBI" id="CHEBI:30616"/>
        <dbReference type="ChEBI" id="CHEBI:33019"/>
        <dbReference type="ChEBI" id="CHEBI:58048"/>
        <dbReference type="ChEBI" id="CHEBI:58359"/>
        <dbReference type="ChEBI" id="CHEBI:456215"/>
        <dbReference type="EC" id="6.3.5.4"/>
    </reaction>
</comment>
<dbReference type="Gene3D" id="3.40.50.620">
    <property type="entry name" value="HUPs"/>
    <property type="match status" value="1"/>
</dbReference>
<accession>A0A9X2EMX1</accession>
<sequence>MLGPDAKTLSDEALLRTAIERSGLSALSRPLGPLAIAWWNEDELILYRDATGRLPLYVRIAGEQTAFSHSALELAQAVGKPRIDKDWLAAYLLTLPERGPRSPFQGVSRVPPGHVMRVRRDGTYRLDRWWQPDLDTVDVGFEDAVREGERLLDRALSPDRDLPLTLSAGVDSNVLLSRLAAMGVDVEAMTASPASDPDPWDGGWTDEGPLAAQAMEALGGSVHHQMRVAPTGLREAIAWGFDAAEQPMYNPSNLGWTDALGELASGLRRQAYLIGTAGNFTLGHGGLDRIEILGQQRDWAALASIFWQSRGHGLRSTLKAYPPGPLRPIFARKSAQRHVAAVMANRNSTTVMDALWPEIHAGHLVDRPDDGIGDPSRRLNDFVLHRDPGAYSLMSVRRHGTLGIDPYANPALVEYAMRLPNHVFTNGNGTRRLQRAMLDERLPSAIRDMEGRGVQGSDWRWAARRDVGLMKSVIDRIEDGHRGADLFDTVRLRALHSAWPAAGWRDKAQVMAYRVHLQRALTSAAFAQWVEEL</sequence>
<dbReference type="Proteomes" id="UP001155128">
    <property type="component" value="Unassembled WGS sequence"/>
</dbReference>
<gene>
    <name evidence="5" type="ORF">NDO55_10845</name>
</gene>
<evidence type="ECO:0000313" key="6">
    <source>
        <dbReference type="Proteomes" id="UP001155128"/>
    </source>
</evidence>
<dbReference type="InterPro" id="IPR001962">
    <property type="entry name" value="Asn_synthase"/>
</dbReference>
<dbReference type="RefSeq" id="WP_252115113.1">
    <property type="nucleotide sequence ID" value="NZ_JAMSHT010000001.1"/>
</dbReference>
<dbReference type="PANTHER" id="PTHR43284:SF1">
    <property type="entry name" value="ASPARAGINE SYNTHETASE"/>
    <property type="match status" value="1"/>
</dbReference>
<evidence type="ECO:0000259" key="4">
    <source>
        <dbReference type="Pfam" id="PF00733"/>
    </source>
</evidence>
<feature type="domain" description="Asparagine synthetase" evidence="4">
    <location>
        <begin position="406"/>
        <end position="511"/>
    </location>
</feature>
<dbReference type="InterPro" id="IPR029055">
    <property type="entry name" value="Ntn_hydrolases_N"/>
</dbReference>
<dbReference type="InterPro" id="IPR014729">
    <property type="entry name" value="Rossmann-like_a/b/a_fold"/>
</dbReference>
<organism evidence="5 6">
    <name type="scientific">Sphingomicrobium sediminis</name>
    <dbReference type="NCBI Taxonomy" id="2950949"/>
    <lineage>
        <taxon>Bacteria</taxon>
        <taxon>Pseudomonadati</taxon>
        <taxon>Pseudomonadota</taxon>
        <taxon>Alphaproteobacteria</taxon>
        <taxon>Sphingomonadales</taxon>
        <taxon>Sphingomonadaceae</taxon>
        <taxon>Sphingomicrobium</taxon>
    </lineage>
</organism>
<dbReference type="SUPFAM" id="SSF52402">
    <property type="entry name" value="Adenine nucleotide alpha hydrolases-like"/>
    <property type="match status" value="1"/>
</dbReference>
<protein>
    <recommendedName>
        <fullName evidence="2">asparagine synthase (glutamine-hydrolyzing)</fullName>
        <ecNumber evidence="2">6.3.5.4</ecNumber>
    </recommendedName>
</protein>
<keyword evidence="6" id="KW-1185">Reference proteome</keyword>
<evidence type="ECO:0000313" key="5">
    <source>
        <dbReference type="EMBL" id="MCM8558314.1"/>
    </source>
</evidence>
<reference evidence="5" key="1">
    <citation type="submission" date="2022-06" db="EMBL/GenBank/DDBJ databases">
        <title>Sphingomicrobium sedimins sp. nov., a marine bacterium isolated from tidal flat.</title>
        <authorList>
            <person name="Kim C.-H."/>
            <person name="Yoo Y."/>
            <person name="Kim J.-J."/>
        </authorList>
    </citation>
    <scope>NUCLEOTIDE SEQUENCE</scope>
    <source>
        <strain evidence="5">GRR-S6-50</strain>
    </source>
</reference>
<dbReference type="SUPFAM" id="SSF56235">
    <property type="entry name" value="N-terminal nucleophile aminohydrolases (Ntn hydrolases)"/>
    <property type="match status" value="1"/>
</dbReference>
<dbReference type="InterPro" id="IPR051786">
    <property type="entry name" value="ASN_synthetase/amidase"/>
</dbReference>
<evidence type="ECO:0000256" key="3">
    <source>
        <dbReference type="ARBA" id="ARBA00048741"/>
    </source>
</evidence>
<dbReference type="EC" id="6.3.5.4" evidence="2"/>
<dbReference type="GO" id="GO:0006529">
    <property type="term" value="P:asparagine biosynthetic process"/>
    <property type="evidence" value="ECO:0007669"/>
    <property type="project" value="InterPro"/>
</dbReference>
<dbReference type="GO" id="GO:0004066">
    <property type="term" value="F:asparagine synthase (glutamine-hydrolyzing) activity"/>
    <property type="evidence" value="ECO:0007669"/>
    <property type="project" value="UniProtKB-EC"/>
</dbReference>
<dbReference type="EMBL" id="JAMSHT010000001">
    <property type="protein sequence ID" value="MCM8558314.1"/>
    <property type="molecule type" value="Genomic_DNA"/>
</dbReference>
<comment type="pathway">
    <text evidence="1">Amino-acid biosynthesis; L-asparagine biosynthesis; L-asparagine from L-aspartate (L-Gln route): step 1/1.</text>
</comment>
<dbReference type="Pfam" id="PF00733">
    <property type="entry name" value="Asn_synthase"/>
    <property type="match status" value="1"/>
</dbReference>
<dbReference type="AlphaFoldDB" id="A0A9X2EMX1"/>
<evidence type="ECO:0000256" key="2">
    <source>
        <dbReference type="ARBA" id="ARBA00012737"/>
    </source>
</evidence>
<name>A0A9X2EMX1_9SPHN</name>